<dbReference type="AlphaFoldDB" id="A0A835CVW1"/>
<evidence type="ECO:0000313" key="2">
    <source>
        <dbReference type="EMBL" id="KAF7998474.1"/>
    </source>
</evidence>
<reference evidence="2 3" key="1">
    <citation type="submission" date="2020-08" db="EMBL/GenBank/DDBJ databases">
        <title>Aphidius gifuensis genome sequencing and assembly.</title>
        <authorList>
            <person name="Du Z."/>
        </authorList>
    </citation>
    <scope>NUCLEOTIDE SEQUENCE [LARGE SCALE GENOMIC DNA]</scope>
    <source>
        <strain evidence="2">YNYX2018</strain>
        <tissue evidence="2">Adults</tissue>
    </source>
</reference>
<evidence type="ECO:0000256" key="1">
    <source>
        <dbReference type="SAM" id="MobiDB-lite"/>
    </source>
</evidence>
<feature type="region of interest" description="Disordered" evidence="1">
    <location>
        <begin position="60"/>
        <end position="79"/>
    </location>
</feature>
<name>A0A835CVW1_APHGI</name>
<gene>
    <name evidence="2" type="ORF">HCN44_010418</name>
</gene>
<comment type="caution">
    <text evidence="2">The sequence shown here is derived from an EMBL/GenBank/DDBJ whole genome shotgun (WGS) entry which is preliminary data.</text>
</comment>
<dbReference type="EMBL" id="JACMRX010000001">
    <property type="protein sequence ID" value="KAF7998474.1"/>
    <property type="molecule type" value="Genomic_DNA"/>
</dbReference>
<feature type="compositionally biased region" description="Low complexity" evidence="1">
    <location>
        <begin position="68"/>
        <end position="79"/>
    </location>
</feature>
<proteinExistence type="predicted"/>
<organism evidence="2 3">
    <name type="scientific">Aphidius gifuensis</name>
    <name type="common">Parasitoid wasp</name>
    <dbReference type="NCBI Taxonomy" id="684658"/>
    <lineage>
        <taxon>Eukaryota</taxon>
        <taxon>Metazoa</taxon>
        <taxon>Ecdysozoa</taxon>
        <taxon>Arthropoda</taxon>
        <taxon>Hexapoda</taxon>
        <taxon>Insecta</taxon>
        <taxon>Pterygota</taxon>
        <taxon>Neoptera</taxon>
        <taxon>Endopterygota</taxon>
        <taxon>Hymenoptera</taxon>
        <taxon>Apocrita</taxon>
        <taxon>Ichneumonoidea</taxon>
        <taxon>Braconidae</taxon>
        <taxon>Aphidiinae</taxon>
        <taxon>Aphidius</taxon>
    </lineage>
</organism>
<dbReference type="OrthoDB" id="2017365at2759"/>
<evidence type="ECO:0000313" key="3">
    <source>
        <dbReference type="Proteomes" id="UP000639338"/>
    </source>
</evidence>
<sequence>MDNPNALQIEKLEELTKASVNNKSRVIETIHSIELPSSTSFTITSVDKFNLHNDDKKMIADSPQKSSAATATTTRVYYT</sequence>
<dbReference type="Proteomes" id="UP000639338">
    <property type="component" value="Unassembled WGS sequence"/>
</dbReference>
<keyword evidence="3" id="KW-1185">Reference proteome</keyword>
<protein>
    <submittedName>
        <fullName evidence="2">Uncharacterized protein</fullName>
    </submittedName>
</protein>
<accession>A0A835CVW1</accession>